<dbReference type="EMBL" id="DTHB01000049">
    <property type="protein sequence ID" value="HGB15136.1"/>
    <property type="molecule type" value="Genomic_DNA"/>
</dbReference>
<organism evidence="1">
    <name type="scientific">Desulfobacca acetoxidans</name>
    <dbReference type="NCBI Taxonomy" id="60893"/>
    <lineage>
        <taxon>Bacteria</taxon>
        <taxon>Pseudomonadati</taxon>
        <taxon>Thermodesulfobacteriota</taxon>
        <taxon>Desulfobaccia</taxon>
        <taxon>Desulfobaccales</taxon>
        <taxon>Desulfobaccaceae</taxon>
        <taxon>Desulfobacca</taxon>
    </lineage>
</organism>
<comment type="caution">
    <text evidence="1">The sequence shown here is derived from an EMBL/GenBank/DDBJ whole genome shotgun (WGS) entry which is preliminary data.</text>
</comment>
<reference evidence="1" key="1">
    <citation type="journal article" date="2020" name="mSystems">
        <title>Genome- and Community-Level Interaction Insights into Carbon Utilization and Element Cycling Functions of Hydrothermarchaeota in Hydrothermal Sediment.</title>
        <authorList>
            <person name="Zhou Z."/>
            <person name="Liu Y."/>
            <person name="Xu W."/>
            <person name="Pan J."/>
            <person name="Luo Z.H."/>
            <person name="Li M."/>
        </authorList>
    </citation>
    <scope>NUCLEOTIDE SEQUENCE [LARGE SCALE GENOMIC DNA]</scope>
    <source>
        <strain evidence="1">SpSt-776</strain>
    </source>
</reference>
<protein>
    <recommendedName>
        <fullName evidence="2">Phospholipase C/D domain-containing protein</fullName>
    </recommendedName>
</protein>
<dbReference type="AlphaFoldDB" id="A0A7C3WRA2"/>
<accession>A0A7C3WRA2</accession>
<proteinExistence type="predicted"/>
<evidence type="ECO:0000313" key="1">
    <source>
        <dbReference type="EMBL" id="HGB15136.1"/>
    </source>
</evidence>
<name>A0A7C3WRA2_9BACT</name>
<gene>
    <name evidence="1" type="ORF">ENV62_07885</name>
</gene>
<sequence>MKGKGKLILGMACLFLVGGFPGAGFPWGDAPTHFSISYDAGLRANLAPDHLMTFVQASACPDLANTFLFRSTDRTYIHEEGFAEAMFYVAEHPHDRRWKRYWKPRWLATAQGWQAHLAADEVAHSEYVPEEQVLHDLVEFEVDVCVYYEKPAPSVPGVDSWQKVNICEDCCDPWLLYWASYIYTKGKKPVYPWMTKQALETLKTAIQKEYELIASRGGPERAEGALRFLVPGKDWETYYNAAVDEVAALLPE</sequence>
<evidence type="ECO:0008006" key="2">
    <source>
        <dbReference type="Google" id="ProtNLM"/>
    </source>
</evidence>